<protein>
    <submittedName>
        <fullName evidence="5">Uncharacterized protein</fullName>
    </submittedName>
</protein>
<accession>A0A423W6S9</accession>
<evidence type="ECO:0000256" key="2">
    <source>
        <dbReference type="SAM" id="MobiDB-lite"/>
    </source>
</evidence>
<dbReference type="InterPro" id="IPR015943">
    <property type="entry name" value="WD40/YVTN_repeat-like_dom_sf"/>
</dbReference>
<dbReference type="OrthoDB" id="194358at2759"/>
<dbReference type="InterPro" id="IPR036322">
    <property type="entry name" value="WD40_repeat_dom_sf"/>
</dbReference>
<dbReference type="PANTHER" id="PTHR10039">
    <property type="entry name" value="AMELOGENIN"/>
    <property type="match status" value="1"/>
</dbReference>
<organism evidence="5 6">
    <name type="scientific">Cytospora schulzeri</name>
    <dbReference type="NCBI Taxonomy" id="448051"/>
    <lineage>
        <taxon>Eukaryota</taxon>
        <taxon>Fungi</taxon>
        <taxon>Dikarya</taxon>
        <taxon>Ascomycota</taxon>
        <taxon>Pezizomycotina</taxon>
        <taxon>Sordariomycetes</taxon>
        <taxon>Sordariomycetidae</taxon>
        <taxon>Diaporthales</taxon>
        <taxon>Cytosporaceae</taxon>
        <taxon>Cytospora</taxon>
    </lineage>
</organism>
<dbReference type="SUPFAM" id="SSF50978">
    <property type="entry name" value="WD40 repeat-like"/>
    <property type="match status" value="2"/>
</dbReference>
<evidence type="ECO:0000259" key="4">
    <source>
        <dbReference type="Pfam" id="PF24883"/>
    </source>
</evidence>
<dbReference type="Pfam" id="PF24883">
    <property type="entry name" value="NPHP3_N"/>
    <property type="match status" value="1"/>
</dbReference>
<dbReference type="Gene3D" id="3.40.50.300">
    <property type="entry name" value="P-loop containing nucleotide triphosphate hydrolases"/>
    <property type="match status" value="1"/>
</dbReference>
<evidence type="ECO:0000313" key="6">
    <source>
        <dbReference type="Proteomes" id="UP000283895"/>
    </source>
</evidence>
<evidence type="ECO:0000313" key="5">
    <source>
        <dbReference type="EMBL" id="ROV99035.1"/>
    </source>
</evidence>
<comment type="caution">
    <text evidence="5">The sequence shown here is derived from an EMBL/GenBank/DDBJ whole genome shotgun (WGS) entry which is preliminary data.</text>
</comment>
<dbReference type="InterPro" id="IPR027417">
    <property type="entry name" value="P-loop_NTPase"/>
</dbReference>
<dbReference type="Proteomes" id="UP000283895">
    <property type="component" value="Unassembled WGS sequence"/>
</dbReference>
<keyword evidence="6" id="KW-1185">Reference proteome</keyword>
<feature type="compositionally biased region" description="Polar residues" evidence="2">
    <location>
        <begin position="34"/>
        <end position="44"/>
    </location>
</feature>
<dbReference type="EMBL" id="LKEA01000024">
    <property type="protein sequence ID" value="ROV99035.1"/>
    <property type="molecule type" value="Genomic_DNA"/>
</dbReference>
<reference evidence="5 6" key="1">
    <citation type="submission" date="2015-09" db="EMBL/GenBank/DDBJ databases">
        <title>Host preference determinants of Valsa canker pathogens revealed by comparative genomics.</title>
        <authorList>
            <person name="Yin Z."/>
            <person name="Huang L."/>
        </authorList>
    </citation>
    <scope>NUCLEOTIDE SEQUENCE [LARGE SCALE GENOMIC DNA]</scope>
    <source>
        <strain evidence="5 6">03-1</strain>
    </source>
</reference>
<dbReference type="Gene3D" id="2.130.10.10">
    <property type="entry name" value="YVTN repeat-like/Quinoprotein amine dehydrogenase"/>
    <property type="match status" value="3"/>
</dbReference>
<name>A0A423W6S9_9PEZI</name>
<feature type="domain" description="Nephrocystin 3-like N-terminal" evidence="4">
    <location>
        <begin position="304"/>
        <end position="466"/>
    </location>
</feature>
<dbReference type="InterPro" id="IPR054471">
    <property type="entry name" value="GPIID_WHD"/>
</dbReference>
<evidence type="ECO:0000256" key="1">
    <source>
        <dbReference type="ARBA" id="ARBA00022737"/>
    </source>
</evidence>
<keyword evidence="1" id="KW-0677">Repeat</keyword>
<dbReference type="Pfam" id="PF22939">
    <property type="entry name" value="WHD_GPIID"/>
    <property type="match status" value="1"/>
</dbReference>
<sequence>MASTSSSRNPLFGRALRIGSSLGRPPIAGPKPSRNPSETKGSFGLTTLYQPSSGGLPGILVHIVFVHGLGGGSEHTWTKGSVFWPRDLLPLEPGYSNTAIHTFGYDSDFKASNVLDISDFAKSLLGNRIRAIYFVATPHQGSEHATMLSKLFRSSPDLRPYLHDLQKNSEGVKAINEEFPRHSKELVLVSFYESRPLSIAGIGKRLIVEKANAVLSYENERSELLNGDHRSICKFDGPEDTNYIAIHQALTGTIDIITSERPARSPIPGSVGNSETRNQVIDLLGSFDTQEEDLDRVTSERASGTCEWLSENPNFDNWAFSDQHTILWLRGPPAAGKSFIAGYAIEQLQQMGKDVCYYFFTYGDKAKSAIPPFLRSMACQMAVRFPSIANQVETIISKDAALVHAADYRSIWRRLWLQGILRTPDDMKDVVWVIDALDECRVDGELLKLLVRIQDTLRIKLLVTSRKSPEDYEPPPKDITYLALETEDTQKDISAYLDEHYPLLEAKSKLRAVQAEPSGMESLYSRILESMPNPDLSRTILTLVVCVMRALTVEELQYMLRDFRDDDDSRGVRGLITQSYYDLLYIDSRDQVRLRHASARDFLLRNDINEGHPGLAIDPTGGHKAITLMCIEYLSGPEMDSKTRRRITVSRPARSPFVAYASHYLYEHLNRSSAVDNEILTELAKFLQSHNVLTWIEYSATENDLETVLQTAQALKDFLRRKSRLDLLLGDEVVIIDRWATDLVKLVTKFGRQLLRFPPSIFGLIPPFCPRDSAPYEQFAADKIGLSVVGLSASSWDDCLCTVSSNERQDDGEVGINIHTAEHSVRKPSIPTVSAERLRSIASTEGAFAIGTSLGNISIFNDRTCLQAKSIDHPVAVTNMQFAVNKPLLASASNRLLCIWNTETWKRQWDIKIAKECMALAFVDDDQILLAALRSSRLLILNLIEQSQTEVDWTRRLEERYGDRFRGRAPLMASFQADIDALAVVYRGQDIVVWNYEDNTQRLFNRDRGLVDGSAEPMVQVLALAFSHLPGSSLLVASYSVQDLVLFDVYSDTVKARVSSTNIYARLTSSPDGRTFAAAAVDGTIELYDFETLSKLYRIQSGDRGVTVLAFTADSSRLLDIRGDGRSCRVWEPSALYRRDIERDSLRTPSIYSQESYVKVVDHDDDDLPIITALAVDNTGNYFFVGKDDGTVWAYEARNGTPRQNLYNHGTTILKLQYNGNTSNITSVDTAGIVMIYRIEPRGTSWLPKLVFSLRSSGTGIQHIISNPAGSHLLLCVNDEASVHMIESQNKVVSTVKCNPTATGGYCWAPHPTRPDVLILLSENKFHLYSWEGLRLLTPAIGISREPSMLSVYHVRAVIPLLDGSLMAVQYSSADYSVKSHFFCFEVSELSTEDHEMDQGDASIRVCRKVKHLVGTYRGRHIFMNTDGWICSASIAAFQGHEKVAYHFMAPTNWLATNGEVLIEVSKSGDILVSCRHEVAVVKRGLERDYEIEER</sequence>
<gene>
    <name evidence="5" type="ORF">VMCG_06614</name>
</gene>
<dbReference type="InterPro" id="IPR056884">
    <property type="entry name" value="NPHP3-like_N"/>
</dbReference>
<dbReference type="PANTHER" id="PTHR10039:SF16">
    <property type="entry name" value="GPI INOSITOL-DEACYLASE"/>
    <property type="match status" value="1"/>
</dbReference>
<feature type="domain" description="GPI inositol-deacylase winged helix" evidence="3">
    <location>
        <begin position="536"/>
        <end position="609"/>
    </location>
</feature>
<evidence type="ECO:0000259" key="3">
    <source>
        <dbReference type="Pfam" id="PF22939"/>
    </source>
</evidence>
<dbReference type="SMART" id="SM00320">
    <property type="entry name" value="WD40"/>
    <property type="match status" value="6"/>
</dbReference>
<proteinExistence type="predicted"/>
<feature type="region of interest" description="Disordered" evidence="2">
    <location>
        <begin position="18"/>
        <end position="44"/>
    </location>
</feature>
<dbReference type="InterPro" id="IPR001680">
    <property type="entry name" value="WD40_rpt"/>
</dbReference>